<keyword evidence="3" id="KW-1185">Reference proteome</keyword>
<dbReference type="EMBL" id="KL363227">
    <property type="protein sequence ID" value="KFD52465.1"/>
    <property type="molecule type" value="Genomic_DNA"/>
</dbReference>
<evidence type="ECO:0000313" key="3">
    <source>
        <dbReference type="Proteomes" id="UP000030764"/>
    </source>
</evidence>
<proteinExistence type="predicted"/>
<evidence type="ECO:0000313" key="1">
    <source>
        <dbReference type="EMBL" id="KFD52465.1"/>
    </source>
</evidence>
<organism evidence="1 3">
    <name type="scientific">Trichuris suis</name>
    <name type="common">pig whipworm</name>
    <dbReference type="NCBI Taxonomy" id="68888"/>
    <lineage>
        <taxon>Eukaryota</taxon>
        <taxon>Metazoa</taxon>
        <taxon>Ecdysozoa</taxon>
        <taxon>Nematoda</taxon>
        <taxon>Enoplea</taxon>
        <taxon>Dorylaimia</taxon>
        <taxon>Trichinellida</taxon>
        <taxon>Trichuridae</taxon>
        <taxon>Trichuris</taxon>
    </lineage>
</organism>
<gene>
    <name evidence="1" type="ORF">M513_06662</name>
    <name evidence="2" type="ORF">M514_06662</name>
</gene>
<accession>A0A085M5G9</accession>
<dbReference type="Proteomes" id="UP000030764">
    <property type="component" value="Unassembled WGS sequence"/>
</dbReference>
<name>A0A085M5G9_9BILA</name>
<evidence type="ECO:0000313" key="2">
    <source>
        <dbReference type="EMBL" id="KFD69001.1"/>
    </source>
</evidence>
<sequence>MPYSGERLKMRRGPSALCWMRNVCWDASLGIEHSLNLTLLMGANFVCIMWDKQTPVTPQVKIQIQKSNSEGLEDHLKVYGTHKDREITSLISDETSTIDKYVSPHDTKGNSLLTSFIPYAKLRVVVALSK</sequence>
<dbReference type="Proteomes" id="UP000030758">
    <property type="component" value="Unassembled WGS sequence"/>
</dbReference>
<dbReference type="AlphaFoldDB" id="A0A085M5G9"/>
<reference evidence="1 3" key="1">
    <citation type="journal article" date="2014" name="Nat. Genet.">
        <title>Genome and transcriptome of the porcine whipworm Trichuris suis.</title>
        <authorList>
            <person name="Jex A.R."/>
            <person name="Nejsum P."/>
            <person name="Schwarz E.M."/>
            <person name="Hu L."/>
            <person name="Young N.D."/>
            <person name="Hall R.S."/>
            <person name="Korhonen P.K."/>
            <person name="Liao S."/>
            <person name="Thamsborg S."/>
            <person name="Xia J."/>
            <person name="Xu P."/>
            <person name="Wang S."/>
            <person name="Scheerlinck J.P."/>
            <person name="Hofmann A."/>
            <person name="Sternberg P.W."/>
            <person name="Wang J."/>
            <person name="Gasser R.B."/>
        </authorList>
    </citation>
    <scope>NUCLEOTIDE SEQUENCE [LARGE SCALE GENOMIC DNA]</scope>
    <source>
        <strain evidence="2">DCEP-RM93F</strain>
        <strain evidence="1">DCEP-RM93M</strain>
    </source>
</reference>
<protein>
    <submittedName>
        <fullName evidence="1">Uncharacterized protein</fullName>
    </submittedName>
</protein>
<dbReference type="EMBL" id="KL367499">
    <property type="protein sequence ID" value="KFD69001.1"/>
    <property type="molecule type" value="Genomic_DNA"/>
</dbReference>